<reference evidence="1" key="1">
    <citation type="submission" date="2023-12" db="EMBL/GenBank/DDBJ databases">
        <title>Fervidustalea candida gen. nov., sp. nov., a novel member of the family Paenibacillaceae isolated from a geothermal area.</title>
        <authorList>
            <person name="Li W.-J."/>
            <person name="Jiao J.-Y."/>
            <person name="Chen Y."/>
        </authorList>
    </citation>
    <scope>NUCLEOTIDE SEQUENCE</scope>
    <source>
        <strain evidence="1">SYSU GA230002</strain>
    </source>
</reference>
<dbReference type="RefSeq" id="WP_371755789.1">
    <property type="nucleotide sequence ID" value="NZ_JAYJLD010000044.1"/>
</dbReference>
<proteinExistence type="predicted"/>
<organism evidence="1 2">
    <name type="scientific">Ferviditalea candida</name>
    <dbReference type="NCBI Taxonomy" id="3108399"/>
    <lineage>
        <taxon>Bacteria</taxon>
        <taxon>Bacillati</taxon>
        <taxon>Bacillota</taxon>
        <taxon>Bacilli</taxon>
        <taxon>Bacillales</taxon>
        <taxon>Paenibacillaceae</taxon>
        <taxon>Ferviditalea</taxon>
    </lineage>
</organism>
<comment type="caution">
    <text evidence="1">The sequence shown here is derived from an EMBL/GenBank/DDBJ whole genome shotgun (WGS) entry which is preliminary data.</text>
</comment>
<evidence type="ECO:0000313" key="1">
    <source>
        <dbReference type="EMBL" id="MEB3103660.1"/>
    </source>
</evidence>
<sequence length="99" mass="11279">MTVDDVRSGVRFPDAIARTAWSIELHDRSDGHLWPPFSNDHVHYVPLASLTHPDIDNLVAAGRCEQKSERKLVKTRVADKAGLGQKISRRRHGNRHFPY</sequence>
<dbReference type="Proteomes" id="UP001310386">
    <property type="component" value="Unassembled WGS sequence"/>
</dbReference>
<dbReference type="EMBL" id="JAYJLD010000044">
    <property type="protein sequence ID" value="MEB3103660.1"/>
    <property type="molecule type" value="Genomic_DNA"/>
</dbReference>
<keyword evidence="2" id="KW-1185">Reference proteome</keyword>
<evidence type="ECO:0000313" key="2">
    <source>
        <dbReference type="Proteomes" id="UP001310386"/>
    </source>
</evidence>
<gene>
    <name evidence="1" type="ORF">VF724_18650</name>
</gene>
<dbReference type="Pfam" id="PF12831">
    <property type="entry name" value="FAD_oxidored"/>
    <property type="match status" value="1"/>
</dbReference>
<accession>A0ABU5ZMD1</accession>
<protein>
    <submittedName>
        <fullName evidence="1">FAD-dependent oxidoreductase</fullName>
    </submittedName>
</protein>
<name>A0ABU5ZMD1_9BACL</name>